<dbReference type="InterPro" id="IPR008271">
    <property type="entry name" value="Ser/Thr_kinase_AS"/>
</dbReference>
<proteinExistence type="inferred from homology"/>
<evidence type="ECO:0000256" key="8">
    <source>
        <dbReference type="SAM" id="MobiDB-lite"/>
    </source>
</evidence>
<dbReference type="InterPro" id="IPR011009">
    <property type="entry name" value="Kinase-like_dom_sf"/>
</dbReference>
<evidence type="ECO:0000256" key="6">
    <source>
        <dbReference type="PROSITE-ProRule" id="PRU10141"/>
    </source>
</evidence>
<keyword evidence="3 6" id="KW-0547">Nucleotide-binding</keyword>
<dbReference type="PANTHER" id="PTHR24345">
    <property type="entry name" value="SERINE/THREONINE-PROTEIN KINASE PLK"/>
    <property type="match status" value="1"/>
</dbReference>
<reference evidence="12" key="2">
    <citation type="submission" date="2020-04" db="EMBL/GenBank/DDBJ databases">
        <authorList>
            <consortium name="NCBI Genome Project"/>
        </authorList>
    </citation>
    <scope>NUCLEOTIDE SEQUENCE</scope>
    <source>
        <strain evidence="12">CBS 781.70</strain>
    </source>
</reference>
<dbReference type="SMART" id="SM00220">
    <property type="entry name" value="S_TKc"/>
    <property type="match status" value="1"/>
</dbReference>
<evidence type="ECO:0000256" key="5">
    <source>
        <dbReference type="ARBA" id="ARBA00022840"/>
    </source>
</evidence>
<dbReference type="InterPro" id="IPR000719">
    <property type="entry name" value="Prot_kinase_dom"/>
</dbReference>
<dbReference type="OrthoDB" id="4062651at2759"/>
<organism evidence="10">
    <name type="scientific">Eremomyces bilateralis CBS 781.70</name>
    <dbReference type="NCBI Taxonomy" id="1392243"/>
    <lineage>
        <taxon>Eukaryota</taxon>
        <taxon>Fungi</taxon>
        <taxon>Dikarya</taxon>
        <taxon>Ascomycota</taxon>
        <taxon>Pezizomycotina</taxon>
        <taxon>Dothideomycetes</taxon>
        <taxon>Dothideomycetes incertae sedis</taxon>
        <taxon>Eremomycetales</taxon>
        <taxon>Eremomycetaceae</taxon>
        <taxon>Eremomyces</taxon>
    </lineage>
</organism>
<dbReference type="Pfam" id="PF00069">
    <property type="entry name" value="Pkinase"/>
    <property type="match status" value="1"/>
</dbReference>
<dbReference type="GO" id="GO:0005634">
    <property type="term" value="C:nucleus"/>
    <property type="evidence" value="ECO:0007669"/>
    <property type="project" value="TreeGrafter"/>
</dbReference>
<dbReference type="RefSeq" id="XP_033538375.1">
    <property type="nucleotide sequence ID" value="XM_033675933.1"/>
</dbReference>
<dbReference type="Proteomes" id="UP000504638">
    <property type="component" value="Unplaced"/>
</dbReference>
<dbReference type="PROSITE" id="PS50011">
    <property type="entry name" value="PROTEIN_KINASE_DOM"/>
    <property type="match status" value="1"/>
</dbReference>
<dbReference type="PROSITE" id="PS00107">
    <property type="entry name" value="PROTEIN_KINASE_ATP"/>
    <property type="match status" value="1"/>
</dbReference>
<dbReference type="GO" id="GO:0004674">
    <property type="term" value="F:protein serine/threonine kinase activity"/>
    <property type="evidence" value="ECO:0007669"/>
    <property type="project" value="UniProtKB-KW"/>
</dbReference>
<dbReference type="SUPFAM" id="SSF56112">
    <property type="entry name" value="Protein kinase-like (PK-like)"/>
    <property type="match status" value="1"/>
</dbReference>
<evidence type="ECO:0000259" key="9">
    <source>
        <dbReference type="PROSITE" id="PS50011"/>
    </source>
</evidence>
<protein>
    <submittedName>
        <fullName evidence="10 12">Kinase-like protein</fullName>
    </submittedName>
</protein>
<reference evidence="10 12" key="1">
    <citation type="submission" date="2020-01" db="EMBL/GenBank/DDBJ databases">
        <authorList>
            <consortium name="DOE Joint Genome Institute"/>
            <person name="Haridas S."/>
            <person name="Albert R."/>
            <person name="Binder M."/>
            <person name="Bloem J."/>
            <person name="Labutti K."/>
            <person name="Salamov A."/>
            <person name="Andreopoulos B."/>
            <person name="Baker S.E."/>
            <person name="Barry K."/>
            <person name="Bills G."/>
            <person name="Bluhm B.H."/>
            <person name="Cannon C."/>
            <person name="Castanera R."/>
            <person name="Culley D.E."/>
            <person name="Daum C."/>
            <person name="Ezra D."/>
            <person name="Gonzalez J.B."/>
            <person name="Henrissat B."/>
            <person name="Kuo A."/>
            <person name="Liang C."/>
            <person name="Lipzen A."/>
            <person name="Lutzoni F."/>
            <person name="Magnuson J."/>
            <person name="Mondo S."/>
            <person name="Nolan M."/>
            <person name="Ohm R."/>
            <person name="Pangilinan J."/>
            <person name="Park H.-J."/>
            <person name="Ramirez L."/>
            <person name="Alfaro M."/>
            <person name="Sun H."/>
            <person name="Tritt A."/>
            <person name="Yoshinaga Y."/>
            <person name="Zwiers L.-H."/>
            <person name="Turgeon B.G."/>
            <person name="Goodwin S.B."/>
            <person name="Spatafora J.W."/>
            <person name="Crous P.W."/>
            <person name="Grigoriev I.V."/>
        </authorList>
    </citation>
    <scope>NUCLEOTIDE SEQUENCE</scope>
    <source>
        <strain evidence="10 12">CBS 781.70</strain>
    </source>
</reference>
<feature type="region of interest" description="Disordered" evidence="8">
    <location>
        <begin position="443"/>
        <end position="471"/>
    </location>
</feature>
<accession>A0A6G1GFE1</accession>
<gene>
    <name evidence="10 12" type="ORF">P152DRAFT_388533</name>
</gene>
<dbReference type="GO" id="GO:0005524">
    <property type="term" value="F:ATP binding"/>
    <property type="evidence" value="ECO:0007669"/>
    <property type="project" value="UniProtKB-UniRule"/>
</dbReference>
<evidence type="ECO:0000256" key="7">
    <source>
        <dbReference type="RuleBase" id="RU000304"/>
    </source>
</evidence>
<keyword evidence="5 6" id="KW-0067">ATP-binding</keyword>
<name>A0A6G1GFE1_9PEZI</name>
<comment type="similarity">
    <text evidence="7">Belongs to the protein kinase superfamily.</text>
</comment>
<feature type="binding site" evidence="6">
    <location>
        <position position="137"/>
    </location>
    <ligand>
        <name>ATP</name>
        <dbReference type="ChEBI" id="CHEBI:30616"/>
    </ligand>
</feature>
<evidence type="ECO:0000313" key="10">
    <source>
        <dbReference type="EMBL" id="KAF1816744.1"/>
    </source>
</evidence>
<evidence type="ECO:0000313" key="11">
    <source>
        <dbReference type="Proteomes" id="UP000504638"/>
    </source>
</evidence>
<dbReference type="GeneID" id="54416503"/>
<keyword evidence="2" id="KW-0808">Transferase</keyword>
<evidence type="ECO:0000256" key="3">
    <source>
        <dbReference type="ARBA" id="ARBA00022741"/>
    </source>
</evidence>
<feature type="domain" description="Protein kinase" evidence="9">
    <location>
        <begin position="106"/>
        <end position="409"/>
    </location>
</feature>
<evidence type="ECO:0000256" key="4">
    <source>
        <dbReference type="ARBA" id="ARBA00022777"/>
    </source>
</evidence>
<evidence type="ECO:0000313" key="12">
    <source>
        <dbReference type="RefSeq" id="XP_033538375.1"/>
    </source>
</evidence>
<dbReference type="PANTHER" id="PTHR24345:SF0">
    <property type="entry name" value="CELL CYCLE SERINE_THREONINE-PROTEIN KINASE CDC5_MSD2"/>
    <property type="match status" value="1"/>
</dbReference>
<evidence type="ECO:0000256" key="2">
    <source>
        <dbReference type="ARBA" id="ARBA00022679"/>
    </source>
</evidence>
<feature type="region of interest" description="Disordered" evidence="8">
    <location>
        <begin position="1"/>
        <end position="58"/>
    </location>
</feature>
<dbReference type="EMBL" id="ML975150">
    <property type="protein sequence ID" value="KAF1816744.1"/>
    <property type="molecule type" value="Genomic_DNA"/>
</dbReference>
<dbReference type="InterPro" id="IPR017441">
    <property type="entry name" value="Protein_kinase_ATP_BS"/>
</dbReference>
<dbReference type="PROSITE" id="PS00108">
    <property type="entry name" value="PROTEIN_KINASE_ST"/>
    <property type="match status" value="1"/>
</dbReference>
<dbReference type="AlphaFoldDB" id="A0A6G1GFE1"/>
<feature type="non-terminal residue" evidence="10">
    <location>
        <position position="1"/>
    </location>
</feature>
<reference evidence="12" key="3">
    <citation type="submission" date="2025-04" db="UniProtKB">
        <authorList>
            <consortium name="RefSeq"/>
        </authorList>
    </citation>
    <scope>IDENTIFICATION</scope>
    <source>
        <strain evidence="12">CBS 781.70</strain>
    </source>
</reference>
<dbReference type="Gene3D" id="1.10.510.10">
    <property type="entry name" value="Transferase(Phosphotransferase) domain 1"/>
    <property type="match status" value="1"/>
</dbReference>
<keyword evidence="4 10" id="KW-0418">Kinase</keyword>
<sequence length="471" mass="52660">STSGIARMSSPRPGVTWGSVPSGSGLQVPGPHRRRSASTDQIPIIRPTTDDQEGDPTDGLRISYSKMAVEGTGLKARRLSTSLPGEFWVDFCELEKEYKSPSIFPGRRGHLVGKGATATVTLMQRRGGHKDELYAVKEFRGKDKSEAEEEYIQKVKSEFSIAKSLHHPNIVDTVQLCVQHGRWNHVMEYCHVGELYTLVERGLFRTYYKLEDRLCFFKQIARGIDYLHSHGIAHRDIKLENLLMTNEGYIKITDFGVSEVFCGAHPGLRESGGQCGKDMGEIRRCAPGICGSLPYIAPEVLEKNGDYDPRPLDVWSCAIVFLTMTYSGSPWQAAKPEYQHYAKFAKGWSDWLAVHPDGMINDGVEGTPKCGPVFARLDSAPLKRLMLKMLHPDPKKRISMADALRTGLLKSVDCCSAESFEEPEQRGAVDATSKKSCKANRVLKKHSHLPPREHKTPRVLRHRFDMGDGYS</sequence>
<keyword evidence="11" id="KW-1185">Reference proteome</keyword>
<feature type="compositionally biased region" description="Basic and acidic residues" evidence="8">
    <location>
        <begin position="450"/>
        <end position="471"/>
    </location>
</feature>
<keyword evidence="1 7" id="KW-0723">Serine/threonine-protein kinase</keyword>
<evidence type="ECO:0000256" key="1">
    <source>
        <dbReference type="ARBA" id="ARBA00022527"/>
    </source>
</evidence>